<comment type="caution">
    <text evidence="1">The sequence shown here is derived from an EMBL/GenBank/DDBJ whole genome shotgun (WGS) entry which is preliminary data.</text>
</comment>
<evidence type="ECO:0000313" key="2">
    <source>
        <dbReference type="Proteomes" id="UP000784294"/>
    </source>
</evidence>
<proteinExistence type="predicted"/>
<organism evidence="1 2">
    <name type="scientific">Protopolystoma xenopodis</name>
    <dbReference type="NCBI Taxonomy" id="117903"/>
    <lineage>
        <taxon>Eukaryota</taxon>
        <taxon>Metazoa</taxon>
        <taxon>Spiralia</taxon>
        <taxon>Lophotrochozoa</taxon>
        <taxon>Platyhelminthes</taxon>
        <taxon>Monogenea</taxon>
        <taxon>Polyopisthocotylea</taxon>
        <taxon>Polystomatidea</taxon>
        <taxon>Polystomatidae</taxon>
        <taxon>Protopolystoma</taxon>
    </lineage>
</organism>
<dbReference type="Proteomes" id="UP000784294">
    <property type="component" value="Unassembled WGS sequence"/>
</dbReference>
<sequence>LAGVDATEAHGVGRRPRLPRHLASPCIRPTDPKVAGRLRDQVCCLADPHACICACARPHSVCAHAGTSVRISACVGLSLPPYRLASLARTDAGVFPVRNGRSVIGGHQSVLDGSYSTLKFSDHSPCD</sequence>
<dbReference type="EMBL" id="CAAALY010048218">
    <property type="protein sequence ID" value="VEL20839.1"/>
    <property type="molecule type" value="Genomic_DNA"/>
</dbReference>
<protein>
    <submittedName>
        <fullName evidence="1">Uncharacterized protein</fullName>
    </submittedName>
</protein>
<keyword evidence="2" id="KW-1185">Reference proteome</keyword>
<feature type="non-terminal residue" evidence="1">
    <location>
        <position position="1"/>
    </location>
</feature>
<evidence type="ECO:0000313" key="1">
    <source>
        <dbReference type="EMBL" id="VEL20839.1"/>
    </source>
</evidence>
<reference evidence="1" key="1">
    <citation type="submission" date="2018-11" db="EMBL/GenBank/DDBJ databases">
        <authorList>
            <consortium name="Pathogen Informatics"/>
        </authorList>
    </citation>
    <scope>NUCLEOTIDE SEQUENCE</scope>
</reference>
<accession>A0A3S5CH46</accession>
<name>A0A3S5CH46_9PLAT</name>
<gene>
    <name evidence="1" type="ORF">PXEA_LOCUS14279</name>
</gene>
<dbReference type="AlphaFoldDB" id="A0A3S5CH46"/>